<dbReference type="SUPFAM" id="SSF46548">
    <property type="entry name" value="alpha-helical ferredoxin"/>
    <property type="match status" value="1"/>
</dbReference>
<feature type="domain" description="4Fe-4S ferredoxin-type" evidence="6">
    <location>
        <begin position="63"/>
        <end position="92"/>
    </location>
</feature>
<dbReference type="GO" id="GO:0046872">
    <property type="term" value="F:metal ion binding"/>
    <property type="evidence" value="ECO:0007669"/>
    <property type="project" value="UniProtKB-KW"/>
</dbReference>
<evidence type="ECO:0000313" key="8">
    <source>
        <dbReference type="Proteomes" id="UP000184603"/>
    </source>
</evidence>
<dbReference type="PROSITE" id="PS51379">
    <property type="entry name" value="4FE4S_FER_2"/>
    <property type="match status" value="1"/>
</dbReference>
<dbReference type="Gene3D" id="1.10.1060.10">
    <property type="entry name" value="Alpha-helical ferredoxin"/>
    <property type="match status" value="1"/>
</dbReference>
<organism evidence="7 8">
    <name type="scientific">Desulfopila aestuarii DSM 18488</name>
    <dbReference type="NCBI Taxonomy" id="1121416"/>
    <lineage>
        <taxon>Bacteria</taxon>
        <taxon>Pseudomonadati</taxon>
        <taxon>Thermodesulfobacteriota</taxon>
        <taxon>Desulfobulbia</taxon>
        <taxon>Desulfobulbales</taxon>
        <taxon>Desulfocapsaceae</taxon>
        <taxon>Desulfopila</taxon>
    </lineage>
</organism>
<evidence type="ECO:0000259" key="6">
    <source>
        <dbReference type="PROSITE" id="PS51379"/>
    </source>
</evidence>
<dbReference type="Pfam" id="PF13183">
    <property type="entry name" value="Fer4_8"/>
    <property type="match status" value="1"/>
</dbReference>
<name>A0A1M7XVQ7_9BACT</name>
<dbReference type="PANTHER" id="PTHR43255:SF1">
    <property type="entry name" value="IRON-SULFUR-BINDING OXIDOREDUCTASE FADF-RELATED"/>
    <property type="match status" value="1"/>
</dbReference>
<keyword evidence="5" id="KW-0411">Iron-sulfur</keyword>
<protein>
    <submittedName>
        <fullName evidence="7">Heterodisulfide reductase subunit C</fullName>
    </submittedName>
</protein>
<evidence type="ECO:0000313" key="7">
    <source>
        <dbReference type="EMBL" id="SHO42761.1"/>
    </source>
</evidence>
<dbReference type="PANTHER" id="PTHR43255">
    <property type="entry name" value="IRON-SULFUR-BINDING OXIDOREDUCTASE FADF-RELATED-RELATED"/>
    <property type="match status" value="1"/>
</dbReference>
<keyword evidence="4" id="KW-0408">Iron</keyword>
<keyword evidence="8" id="KW-1185">Reference proteome</keyword>
<dbReference type="InterPro" id="IPR051460">
    <property type="entry name" value="HdrC_iron-sulfur_subunit"/>
</dbReference>
<dbReference type="RefSeq" id="WP_073611514.1">
    <property type="nucleotide sequence ID" value="NZ_FRFE01000001.1"/>
</dbReference>
<evidence type="ECO:0000256" key="4">
    <source>
        <dbReference type="ARBA" id="ARBA00023004"/>
    </source>
</evidence>
<dbReference type="InterPro" id="IPR017896">
    <property type="entry name" value="4Fe4S_Fe-S-bd"/>
</dbReference>
<keyword evidence="2" id="KW-0479">Metal-binding</keyword>
<dbReference type="InterPro" id="IPR017900">
    <property type="entry name" value="4Fe4S_Fe_S_CS"/>
</dbReference>
<evidence type="ECO:0000256" key="2">
    <source>
        <dbReference type="ARBA" id="ARBA00022723"/>
    </source>
</evidence>
<evidence type="ECO:0000256" key="1">
    <source>
        <dbReference type="ARBA" id="ARBA00022485"/>
    </source>
</evidence>
<dbReference type="PROSITE" id="PS00198">
    <property type="entry name" value="4FE4S_FER_1"/>
    <property type="match status" value="1"/>
</dbReference>
<evidence type="ECO:0000256" key="5">
    <source>
        <dbReference type="ARBA" id="ARBA00023014"/>
    </source>
</evidence>
<dbReference type="GO" id="GO:0016491">
    <property type="term" value="F:oxidoreductase activity"/>
    <property type="evidence" value="ECO:0007669"/>
    <property type="project" value="UniProtKB-KW"/>
</dbReference>
<evidence type="ECO:0000256" key="3">
    <source>
        <dbReference type="ARBA" id="ARBA00023002"/>
    </source>
</evidence>
<dbReference type="STRING" id="1121416.SAMN02745220_00139"/>
<dbReference type="GO" id="GO:0005886">
    <property type="term" value="C:plasma membrane"/>
    <property type="evidence" value="ECO:0007669"/>
    <property type="project" value="TreeGrafter"/>
</dbReference>
<dbReference type="Proteomes" id="UP000184603">
    <property type="component" value="Unassembled WGS sequence"/>
</dbReference>
<dbReference type="GO" id="GO:0051539">
    <property type="term" value="F:4 iron, 4 sulfur cluster binding"/>
    <property type="evidence" value="ECO:0007669"/>
    <property type="project" value="UniProtKB-KW"/>
</dbReference>
<accession>A0A1M7XVQ7</accession>
<dbReference type="EMBL" id="FRFE01000001">
    <property type="protein sequence ID" value="SHO42761.1"/>
    <property type="molecule type" value="Genomic_DNA"/>
</dbReference>
<dbReference type="InterPro" id="IPR009051">
    <property type="entry name" value="Helical_ferredxn"/>
</dbReference>
<reference evidence="7 8" key="1">
    <citation type="submission" date="2016-12" db="EMBL/GenBank/DDBJ databases">
        <authorList>
            <person name="Song W.-J."/>
            <person name="Kurnit D.M."/>
        </authorList>
    </citation>
    <scope>NUCLEOTIDE SEQUENCE [LARGE SCALE GENOMIC DNA]</scope>
    <source>
        <strain evidence="7 8">DSM 18488</strain>
    </source>
</reference>
<proteinExistence type="predicted"/>
<keyword evidence="3" id="KW-0560">Oxidoreductase</keyword>
<gene>
    <name evidence="7" type="ORF">SAMN02745220_00139</name>
</gene>
<dbReference type="OrthoDB" id="9769677at2"/>
<sequence>MTLKMNAGTQSLESIQKLNELSGENVKLCMQCATCSGMCPMTAEMDYGPRRVMHMAQFGLKKQLAEINTYWKCASCHACTVKCPRGIDIAKVMEALRQQSLRTGQNKVEPSQMSAETIADLPQIAMVAGFRKLTS</sequence>
<dbReference type="AlphaFoldDB" id="A0A1M7XVQ7"/>
<keyword evidence="1" id="KW-0004">4Fe-4S</keyword>